<dbReference type="AlphaFoldDB" id="A0A9N8KEE7"/>
<reference evidence="7" key="1">
    <citation type="submission" date="2020-06" db="EMBL/GenBank/DDBJ databases">
        <authorList>
            <person name="Onetto C."/>
        </authorList>
    </citation>
    <scope>NUCLEOTIDE SEQUENCE</scope>
</reference>
<dbReference type="SMART" id="SM00849">
    <property type="entry name" value="Lactamase_B"/>
    <property type="match status" value="1"/>
</dbReference>
<evidence type="ECO:0000256" key="5">
    <source>
        <dbReference type="ARBA" id="ARBA00022833"/>
    </source>
</evidence>
<feature type="non-terminal residue" evidence="7">
    <location>
        <position position="1"/>
    </location>
</feature>
<dbReference type="GO" id="GO:0046872">
    <property type="term" value="F:metal ion binding"/>
    <property type="evidence" value="ECO:0007669"/>
    <property type="project" value="UniProtKB-KW"/>
</dbReference>
<evidence type="ECO:0000259" key="6">
    <source>
        <dbReference type="SMART" id="SM00849"/>
    </source>
</evidence>
<dbReference type="InterPro" id="IPR036866">
    <property type="entry name" value="RibonucZ/Hydroxyglut_hydro"/>
</dbReference>
<dbReference type="OrthoDB" id="10250730at2759"/>
<dbReference type="SUPFAM" id="SSF56281">
    <property type="entry name" value="Metallo-hydrolase/oxidoreductase"/>
    <property type="match status" value="1"/>
</dbReference>
<sequence length="239" mass="26679">MVADEAFFITGASASTASNPNPENARRSLVMISVLIYHPEEGLILFETGAGKDYPKVWGPQLVDLFAREGYTEDMELDAQIKLTGNDIKDVKAVIIGHLHIDHAGGLEHFRNTDVPIYTHELELKHAFYSVASKTDLGASLGFARGIFLHHCPGHTPGLCIAQINLKDSGTWVLTSDQYVVQENYDSLAPQGWLTRDHHSWSQSNQMIHFLQKTTGAKLIFGHDREVLMRYKLAPSYYA</sequence>
<keyword evidence="5" id="KW-0862">Zinc</keyword>
<evidence type="ECO:0000256" key="3">
    <source>
        <dbReference type="ARBA" id="ARBA00022723"/>
    </source>
</evidence>
<evidence type="ECO:0000313" key="8">
    <source>
        <dbReference type="Proteomes" id="UP000745764"/>
    </source>
</evidence>
<evidence type="ECO:0000256" key="4">
    <source>
        <dbReference type="ARBA" id="ARBA00022801"/>
    </source>
</evidence>
<organism evidence="7 8">
    <name type="scientific">Aureobasidium uvarum</name>
    <dbReference type="NCBI Taxonomy" id="2773716"/>
    <lineage>
        <taxon>Eukaryota</taxon>
        <taxon>Fungi</taxon>
        <taxon>Dikarya</taxon>
        <taxon>Ascomycota</taxon>
        <taxon>Pezizomycotina</taxon>
        <taxon>Dothideomycetes</taxon>
        <taxon>Dothideomycetidae</taxon>
        <taxon>Dothideales</taxon>
        <taxon>Saccotheciaceae</taxon>
        <taxon>Aureobasidium</taxon>
    </lineage>
</organism>
<dbReference type="InterPro" id="IPR051013">
    <property type="entry name" value="MBL_superfamily_lactonases"/>
</dbReference>
<dbReference type="PANTHER" id="PTHR42978:SF2">
    <property type="entry name" value="102 KBASES UNSTABLE REGION: FROM 1 TO 119443"/>
    <property type="match status" value="1"/>
</dbReference>
<dbReference type="PANTHER" id="PTHR42978">
    <property type="entry name" value="QUORUM-QUENCHING LACTONASE YTNP-RELATED-RELATED"/>
    <property type="match status" value="1"/>
</dbReference>
<evidence type="ECO:0000256" key="1">
    <source>
        <dbReference type="ARBA" id="ARBA00001947"/>
    </source>
</evidence>
<evidence type="ECO:0000256" key="2">
    <source>
        <dbReference type="ARBA" id="ARBA00007749"/>
    </source>
</evidence>
<dbReference type="GO" id="GO:0016787">
    <property type="term" value="F:hydrolase activity"/>
    <property type="evidence" value="ECO:0007669"/>
    <property type="project" value="UniProtKB-KW"/>
</dbReference>
<accession>A0A9N8KEE7</accession>
<dbReference type="Pfam" id="PF00753">
    <property type="entry name" value="Lactamase_B"/>
    <property type="match status" value="1"/>
</dbReference>
<keyword evidence="3" id="KW-0479">Metal-binding</keyword>
<keyword evidence="4" id="KW-0378">Hydrolase</keyword>
<dbReference type="Proteomes" id="UP000745764">
    <property type="component" value="Unassembled WGS sequence"/>
</dbReference>
<comment type="caution">
    <text evidence="7">The sequence shown here is derived from an EMBL/GenBank/DDBJ whole genome shotgun (WGS) entry which is preliminary data.</text>
</comment>
<dbReference type="InterPro" id="IPR001279">
    <property type="entry name" value="Metallo-B-lactamas"/>
</dbReference>
<dbReference type="EMBL" id="CAINUL010000003">
    <property type="protein sequence ID" value="CAD0109402.1"/>
    <property type="molecule type" value="Genomic_DNA"/>
</dbReference>
<name>A0A9N8KEE7_9PEZI</name>
<comment type="similarity">
    <text evidence="2">Belongs to the metallo-beta-lactamase superfamily.</text>
</comment>
<proteinExistence type="inferred from homology"/>
<keyword evidence="8" id="KW-1185">Reference proteome</keyword>
<feature type="domain" description="Metallo-beta-lactamase" evidence="6">
    <location>
        <begin position="30"/>
        <end position="223"/>
    </location>
</feature>
<comment type="cofactor">
    <cofactor evidence="1">
        <name>Zn(2+)</name>
        <dbReference type="ChEBI" id="CHEBI:29105"/>
    </cofactor>
</comment>
<gene>
    <name evidence="7" type="ORF">AWRI4620_LOCUS3657</name>
</gene>
<evidence type="ECO:0000313" key="7">
    <source>
        <dbReference type="EMBL" id="CAD0109402.1"/>
    </source>
</evidence>
<protein>
    <recommendedName>
        <fullName evidence="6">Metallo-beta-lactamase domain-containing protein</fullName>
    </recommendedName>
</protein>
<dbReference type="Gene3D" id="3.60.15.10">
    <property type="entry name" value="Ribonuclease Z/Hydroxyacylglutathione hydrolase-like"/>
    <property type="match status" value="1"/>
</dbReference>